<organism evidence="1 2">
    <name type="scientific">Diceros bicornis minor</name>
    <name type="common">South-central black rhinoceros</name>
    <dbReference type="NCBI Taxonomy" id="77932"/>
    <lineage>
        <taxon>Eukaryota</taxon>
        <taxon>Metazoa</taxon>
        <taxon>Chordata</taxon>
        <taxon>Craniata</taxon>
        <taxon>Vertebrata</taxon>
        <taxon>Euteleostomi</taxon>
        <taxon>Mammalia</taxon>
        <taxon>Eutheria</taxon>
        <taxon>Laurasiatheria</taxon>
        <taxon>Perissodactyla</taxon>
        <taxon>Rhinocerotidae</taxon>
        <taxon>Diceros</taxon>
    </lineage>
</organism>
<keyword evidence="2" id="KW-1185">Reference proteome</keyword>
<name>A0A7J7F5M4_DICBM</name>
<accession>A0A7J7F5M4</accession>
<evidence type="ECO:0000313" key="1">
    <source>
        <dbReference type="EMBL" id="KAF5923350.1"/>
    </source>
</evidence>
<comment type="caution">
    <text evidence="1">The sequence shown here is derived from an EMBL/GenBank/DDBJ whole genome shotgun (WGS) entry which is preliminary data.</text>
</comment>
<dbReference type="AlphaFoldDB" id="A0A7J7F5M4"/>
<reference evidence="1 2" key="1">
    <citation type="journal article" date="2020" name="Mol. Biol. Evol.">
        <title>Interspecific Gene Flow and the Evolution of Specialization in Black and White Rhinoceros.</title>
        <authorList>
            <person name="Moodley Y."/>
            <person name="Westbury M.V."/>
            <person name="Russo I.M."/>
            <person name="Gopalakrishnan S."/>
            <person name="Rakotoarivelo A."/>
            <person name="Olsen R.A."/>
            <person name="Prost S."/>
            <person name="Tunstall T."/>
            <person name="Ryder O.A."/>
            <person name="Dalen L."/>
            <person name="Bruford M.W."/>
        </authorList>
    </citation>
    <scope>NUCLEOTIDE SEQUENCE [LARGE SCALE GENOMIC DNA]</scope>
    <source>
        <strain evidence="1">SBR-YM</strain>
        <tissue evidence="1">Skin</tissue>
    </source>
</reference>
<protein>
    <submittedName>
        <fullName evidence="1">Uncharacterized protein</fullName>
    </submittedName>
</protein>
<evidence type="ECO:0000313" key="2">
    <source>
        <dbReference type="Proteomes" id="UP000551758"/>
    </source>
</evidence>
<sequence>MAYLHLQGISLITTQMVAVHDGWIPTKVNYICREHLQNAGGAINIVVKYLCIHGELKQQAF</sequence>
<dbReference type="Proteomes" id="UP000551758">
    <property type="component" value="Unassembled WGS sequence"/>
</dbReference>
<proteinExistence type="predicted"/>
<gene>
    <name evidence="1" type="ORF">HPG69_006518</name>
</gene>
<dbReference type="EMBL" id="JACDTQ010001259">
    <property type="protein sequence ID" value="KAF5923350.1"/>
    <property type="molecule type" value="Genomic_DNA"/>
</dbReference>